<organism evidence="6 7">
    <name type="scientific">Collimonas arenae</name>
    <dbReference type="NCBI Taxonomy" id="279058"/>
    <lineage>
        <taxon>Bacteria</taxon>
        <taxon>Pseudomonadati</taxon>
        <taxon>Pseudomonadota</taxon>
        <taxon>Betaproteobacteria</taxon>
        <taxon>Burkholderiales</taxon>
        <taxon>Oxalobacteraceae</taxon>
        <taxon>Collimonas</taxon>
    </lineage>
</organism>
<dbReference type="HOGENOM" id="CLU_070510_2_1_4"/>
<dbReference type="Gene3D" id="2.30.30.760">
    <property type="match status" value="1"/>
</dbReference>
<comment type="similarity">
    <text evidence="4">Belongs to the FlgA family.</text>
</comment>
<name>A0A0A1F9F4_9BURK</name>
<evidence type="ECO:0000256" key="2">
    <source>
        <dbReference type="ARBA" id="ARBA00022729"/>
    </source>
</evidence>
<dbReference type="PANTHER" id="PTHR36307">
    <property type="entry name" value="FLAGELLA BASAL BODY P-RING FORMATION PROTEIN FLGA"/>
    <property type="match status" value="1"/>
</dbReference>
<dbReference type="SMART" id="SM00858">
    <property type="entry name" value="SAF"/>
    <property type="match status" value="1"/>
</dbReference>
<evidence type="ECO:0000256" key="1">
    <source>
        <dbReference type="ARBA" id="ARBA00004418"/>
    </source>
</evidence>
<dbReference type="PANTHER" id="PTHR36307:SF1">
    <property type="entry name" value="FLAGELLA BASAL BODY P-RING FORMATION PROTEIN FLGA"/>
    <property type="match status" value="1"/>
</dbReference>
<proteinExistence type="inferred from homology"/>
<keyword evidence="3 4" id="KW-0574">Periplasm</keyword>
<accession>A0A0A1F9F4</accession>
<dbReference type="Pfam" id="PF13144">
    <property type="entry name" value="ChapFlgA"/>
    <property type="match status" value="1"/>
</dbReference>
<feature type="signal peptide" evidence="4">
    <location>
        <begin position="1"/>
        <end position="20"/>
    </location>
</feature>
<evidence type="ECO:0000313" key="6">
    <source>
        <dbReference type="EMBL" id="AIY40269.1"/>
    </source>
</evidence>
<sequence>MHLIAAVVLSLAGQAALATAVELSGSARPVIEQFLLEQTKGLPGKVSIRIDTPMSGALPACDAPEVFLPSGARLWGRVSVGVRCSGDGAAMPAWSRYVPAYIAVTGNYYVAGRTINAGERLSMADIQLRQGDLSALPRNVITSPQQAGGMIASNRIASGAPLRTELLKVANVIQQGQNVKVQSQGSGFVVSTEARAMTNAGAGATIQVKTQAGQMLSGTALADGSVALPN</sequence>
<feature type="chain" id="PRO_5005108616" description="Flagella basal body P-ring formation protein FlgA" evidence="4">
    <location>
        <begin position="21"/>
        <end position="230"/>
    </location>
</feature>
<dbReference type="Proteomes" id="UP000030302">
    <property type="component" value="Chromosome"/>
</dbReference>
<dbReference type="STRING" id="279058.LT85_1111"/>
<dbReference type="Pfam" id="PF17656">
    <property type="entry name" value="ChapFlgA_N"/>
    <property type="match status" value="1"/>
</dbReference>
<feature type="domain" description="SAF" evidence="5">
    <location>
        <begin position="106"/>
        <end position="168"/>
    </location>
</feature>
<dbReference type="KEGG" id="care:LT85_1111"/>
<dbReference type="Gene3D" id="3.90.1210.10">
    <property type="entry name" value="Antifreeze-like/N-acetylneuraminic acid synthase C-terminal domain"/>
    <property type="match status" value="1"/>
</dbReference>
<dbReference type="InterPro" id="IPR013974">
    <property type="entry name" value="SAF"/>
</dbReference>
<keyword evidence="6" id="KW-0969">Cilium</keyword>
<keyword evidence="6" id="KW-0282">Flagellum</keyword>
<keyword evidence="2 4" id="KW-0732">Signal</keyword>
<keyword evidence="4" id="KW-1005">Bacterial flagellum biogenesis</keyword>
<dbReference type="GO" id="GO:0044780">
    <property type="term" value="P:bacterial-type flagellum assembly"/>
    <property type="evidence" value="ECO:0007669"/>
    <property type="project" value="InterPro"/>
</dbReference>
<dbReference type="InterPro" id="IPR039246">
    <property type="entry name" value="Flagellar_FlgA"/>
</dbReference>
<evidence type="ECO:0000256" key="3">
    <source>
        <dbReference type="ARBA" id="ARBA00022764"/>
    </source>
</evidence>
<gene>
    <name evidence="6" type="primary">flgA</name>
    <name evidence="6" type="ORF">LT85_1111</name>
</gene>
<reference evidence="7" key="1">
    <citation type="journal article" date="2014" name="Soil Biol. Biochem.">
        <title>Structure and function of bacterial communities in ageing soils: Insights from the Mendocino ecological staircase.</title>
        <authorList>
            <person name="Uroz S."/>
            <person name="Tech J.J."/>
            <person name="Sawaya N.A."/>
            <person name="Frey-Klett P."/>
            <person name="Leveau J.H.J."/>
        </authorList>
    </citation>
    <scope>NUCLEOTIDE SEQUENCE [LARGE SCALE GENOMIC DNA]</scope>
    <source>
        <strain evidence="7">Cal35</strain>
    </source>
</reference>
<dbReference type="GO" id="GO:0042597">
    <property type="term" value="C:periplasmic space"/>
    <property type="evidence" value="ECO:0007669"/>
    <property type="project" value="UniProtKB-SubCell"/>
</dbReference>
<evidence type="ECO:0000259" key="5">
    <source>
        <dbReference type="SMART" id="SM00858"/>
    </source>
</evidence>
<evidence type="ECO:0000313" key="7">
    <source>
        <dbReference type="Proteomes" id="UP000030302"/>
    </source>
</evidence>
<dbReference type="InterPro" id="IPR017585">
    <property type="entry name" value="SAF_FlgA"/>
</dbReference>
<evidence type="ECO:0000256" key="4">
    <source>
        <dbReference type="RuleBase" id="RU362063"/>
    </source>
</evidence>
<keyword evidence="6" id="KW-0966">Cell projection</keyword>
<comment type="subcellular location">
    <subcellularLocation>
        <location evidence="1 4">Periplasm</location>
    </subcellularLocation>
</comment>
<dbReference type="AlphaFoldDB" id="A0A0A1F9F4"/>
<comment type="function">
    <text evidence="4">Involved in the assembly process of the P-ring formation. It may associate with FlgF on the rod constituting a structure essential for the P-ring assembly or may act as a modulator protein for the P-ring assembly.</text>
</comment>
<dbReference type="NCBIfam" id="TIGR03170">
    <property type="entry name" value="flgA_cterm"/>
    <property type="match status" value="1"/>
</dbReference>
<protein>
    <recommendedName>
        <fullName evidence="4">Flagella basal body P-ring formation protein FlgA</fullName>
    </recommendedName>
</protein>
<dbReference type="CDD" id="cd11614">
    <property type="entry name" value="SAF_CpaB_FlgA_like"/>
    <property type="match status" value="1"/>
</dbReference>
<keyword evidence="7" id="KW-1185">Reference proteome</keyword>
<dbReference type="InterPro" id="IPR041231">
    <property type="entry name" value="FlgA_N"/>
</dbReference>
<dbReference type="EMBL" id="CP009962">
    <property type="protein sequence ID" value="AIY40269.1"/>
    <property type="molecule type" value="Genomic_DNA"/>
</dbReference>